<dbReference type="Proteomes" id="UP001364695">
    <property type="component" value="Unassembled WGS sequence"/>
</dbReference>
<proteinExistence type="predicted"/>
<comment type="caution">
    <text evidence="1">The sequence shown here is derived from an EMBL/GenBank/DDBJ whole genome shotgun (WGS) entry which is preliminary data.</text>
</comment>
<gene>
    <name evidence="1" type="ORF">RV045_02915</name>
</gene>
<accession>A0ACC6NZV7</accession>
<name>A0ACC6NZV7_9BURK</name>
<sequence length="613" mass="66067">MRTTQNNLPASRPKLKSLLPIALAALLAACGGGSGTSVVSTDPSTQPTETPLASDQPLVDTAVYSGQPAGQITSDLAKEGVAVTHHEMTLNGQKIRYTATAGHLTTVDNKLSTPRASMFYVAFTKDGEAPGTRPVTFIYNGGPGSAASWLMLGSFSPRRVNSDNFPDTLPPAPYTLEDNPDTLIDKTDLVYINPVGTGYSAAIAPLANKDFWTTDSDADSIRDFVQRYLSINRRWNSPKYLMGESYGGPRTAITSWRLQTAGIPLNGVTLISPILTFTERGNLLGALPTMAMAAWYHKVNDAKYQSLTEDQMADAARAFTKDVYTPFALNAKYPLLGETYHISDALRSNLKDDPTFESRYLDVVSQAQPLTGPGFGIDGVWSYLYSPTNPAFVAQTDADVKAGADLAALKKKYAITYLLPFGSGIFSQSVLASQNKITGAYDARTAVSAAGIIRTIPNDAGANDPTIVAVNGAYTGLWQDYIAGDLKYSTTSSFVSLNNNVFNGWSYDHTLPDGSTTSSQIEMDSRPDLAASMSLNPYLKVVGLGGYYDQVTPFYQTQLDLQSLPIDPALQKNITFHAYGSGHMLYLDTKVRTQVRKDLDALYAPLSTTAAAQ</sequence>
<dbReference type="EMBL" id="JAWDIE010000003">
    <property type="protein sequence ID" value="MEJ7137382.1"/>
    <property type="molecule type" value="Genomic_DNA"/>
</dbReference>
<organism evidence="1 2">
    <name type="scientific">Amphibiibacter pelophylacis</name>
    <dbReference type="NCBI Taxonomy" id="1799477"/>
    <lineage>
        <taxon>Bacteria</taxon>
        <taxon>Pseudomonadati</taxon>
        <taxon>Pseudomonadota</taxon>
        <taxon>Betaproteobacteria</taxon>
        <taxon>Burkholderiales</taxon>
        <taxon>Sphaerotilaceae</taxon>
        <taxon>Amphibiibacter</taxon>
    </lineage>
</organism>
<keyword evidence="2" id="KW-1185">Reference proteome</keyword>
<evidence type="ECO:0000313" key="1">
    <source>
        <dbReference type="EMBL" id="MEJ7137382.1"/>
    </source>
</evidence>
<protein>
    <submittedName>
        <fullName evidence="1">Peptidase S1</fullName>
    </submittedName>
</protein>
<evidence type="ECO:0000313" key="2">
    <source>
        <dbReference type="Proteomes" id="UP001364695"/>
    </source>
</evidence>
<reference evidence="1" key="1">
    <citation type="submission" date="2023-10" db="EMBL/GenBank/DDBJ databases">
        <title>Amphibacter perezi, gen. nov., sp. nov. a novel taxa of the family Comamonadaceae, class Betaproteobacteria isolated from the skin microbiota of Pelophylax perezi from different populations.</title>
        <authorList>
            <person name="Costa S."/>
            <person name="Proenca D.N."/>
            <person name="Lopes I."/>
            <person name="Morais P.V."/>
        </authorList>
    </citation>
    <scope>NUCLEOTIDE SEQUENCE</scope>
    <source>
        <strain evidence="1">SL12-8</strain>
    </source>
</reference>